<dbReference type="AlphaFoldDB" id="A0A1I7TLN5"/>
<proteinExistence type="predicted"/>
<dbReference type="PANTHER" id="PTHR22899">
    <property type="entry name" value="CYCLIN-RELATED F-BOX FAMILY"/>
    <property type="match status" value="1"/>
</dbReference>
<evidence type="ECO:0000313" key="3">
    <source>
        <dbReference type="WBParaSite" id="Csp11.Scaffold628.g7152.t1"/>
    </source>
</evidence>
<dbReference type="Proteomes" id="UP000095282">
    <property type="component" value="Unplaced"/>
</dbReference>
<dbReference type="InterPro" id="IPR053222">
    <property type="entry name" value="Zygotic_Embryogenesis-Asso"/>
</dbReference>
<protein>
    <submittedName>
        <fullName evidence="3">F-box domain-containing protein</fullName>
    </submittedName>
</protein>
<dbReference type="InterPro" id="IPR012885">
    <property type="entry name" value="F-box_Sdz-33"/>
</dbReference>
<dbReference type="eggNOG" id="ENOG502TK60">
    <property type="taxonomic scope" value="Eukaryota"/>
</dbReference>
<evidence type="ECO:0000259" key="1">
    <source>
        <dbReference type="PROSITE" id="PS50181"/>
    </source>
</evidence>
<dbReference type="WBParaSite" id="Csp11.Scaffold628.g7152.t1">
    <property type="protein sequence ID" value="Csp11.Scaffold628.g7152.t1"/>
    <property type="gene ID" value="Csp11.Scaffold628.g7152"/>
</dbReference>
<evidence type="ECO:0000313" key="2">
    <source>
        <dbReference type="Proteomes" id="UP000095282"/>
    </source>
</evidence>
<feature type="domain" description="F-box" evidence="1">
    <location>
        <begin position="4"/>
        <end position="55"/>
    </location>
</feature>
<reference evidence="3" key="1">
    <citation type="submission" date="2016-11" db="UniProtKB">
        <authorList>
            <consortium name="WormBaseParasite"/>
        </authorList>
    </citation>
    <scope>IDENTIFICATION</scope>
</reference>
<dbReference type="Pfam" id="PF07735">
    <property type="entry name" value="FBA_2"/>
    <property type="match status" value="1"/>
</dbReference>
<accession>A0A1I7TLN5</accession>
<sequence length="310" mass="36439">MGAHLSLLKLPQLVQKEIISMMDGYELMSISLCSKRSKALLKLLNRPDTHMIVQIHGKIQISIENMRELFELQCRILQWTVTSPFGGVWEHNKYKLKQWIQHFSMVFKCKKVSFIFFVGCERFRVDDIQKAFEHLEKEALRITHQSTPIITQLLTTFLPVNNLYLLATPPTSLFRQSLRHEYNELFLDGTVVFEDLHAMNCKIGRANRANLSEIEVNTFLKNWVHGSHPRLREQQLKPERRLNMVQVLDGLTPQIWKEKRRFLVSNVGQRDLEEGNLITAADGKRMRIYVYDDVVDIFDNFQIFLKSFNF</sequence>
<keyword evidence="2" id="KW-1185">Reference proteome</keyword>
<dbReference type="PROSITE" id="PS50181">
    <property type="entry name" value="FBOX"/>
    <property type="match status" value="1"/>
</dbReference>
<dbReference type="Pfam" id="PF00646">
    <property type="entry name" value="F-box"/>
    <property type="match status" value="1"/>
</dbReference>
<name>A0A1I7TLN5_9PELO</name>
<dbReference type="InterPro" id="IPR001810">
    <property type="entry name" value="F-box_dom"/>
</dbReference>
<organism evidence="2 3">
    <name type="scientific">Caenorhabditis tropicalis</name>
    <dbReference type="NCBI Taxonomy" id="1561998"/>
    <lineage>
        <taxon>Eukaryota</taxon>
        <taxon>Metazoa</taxon>
        <taxon>Ecdysozoa</taxon>
        <taxon>Nematoda</taxon>
        <taxon>Chromadorea</taxon>
        <taxon>Rhabditida</taxon>
        <taxon>Rhabditina</taxon>
        <taxon>Rhabditomorpha</taxon>
        <taxon>Rhabditoidea</taxon>
        <taxon>Rhabditidae</taxon>
        <taxon>Peloderinae</taxon>
        <taxon>Caenorhabditis</taxon>
    </lineage>
</organism>